<name>A0A5C6UAR1_9SPHN</name>
<sequence length="63" mass="7090">MSAVTDQSAMIFADDDDTDQLYFRQRSEWHAHRAAIADDGSTRTLHERFAALYAQRAVSPSST</sequence>
<dbReference type="EMBL" id="VOQR01000001">
    <property type="protein sequence ID" value="TXC69640.1"/>
    <property type="molecule type" value="Genomic_DNA"/>
</dbReference>
<dbReference type="AlphaFoldDB" id="A0A5C6UAR1"/>
<dbReference type="Proteomes" id="UP000321250">
    <property type="component" value="Unassembled WGS sequence"/>
</dbReference>
<gene>
    <name evidence="1" type="ORF">FSB78_00680</name>
</gene>
<keyword evidence="2" id="KW-1185">Reference proteome</keyword>
<comment type="caution">
    <text evidence="1">The sequence shown here is derived from an EMBL/GenBank/DDBJ whole genome shotgun (WGS) entry which is preliminary data.</text>
</comment>
<evidence type="ECO:0000313" key="2">
    <source>
        <dbReference type="Proteomes" id="UP000321250"/>
    </source>
</evidence>
<dbReference type="OrthoDB" id="7585132at2"/>
<evidence type="ECO:0000313" key="1">
    <source>
        <dbReference type="EMBL" id="TXC69640.1"/>
    </source>
</evidence>
<organism evidence="1 2">
    <name type="scientific">Sphingomonas ginsenosidivorax</name>
    <dbReference type="NCBI Taxonomy" id="862135"/>
    <lineage>
        <taxon>Bacteria</taxon>
        <taxon>Pseudomonadati</taxon>
        <taxon>Pseudomonadota</taxon>
        <taxon>Alphaproteobacteria</taxon>
        <taxon>Sphingomonadales</taxon>
        <taxon>Sphingomonadaceae</taxon>
        <taxon>Sphingomonas</taxon>
    </lineage>
</organism>
<accession>A0A5C6UAR1</accession>
<proteinExistence type="predicted"/>
<reference evidence="1 2" key="1">
    <citation type="journal article" date="2013" name="Antonie Van Leeuwenhoek">
        <title>Sphingomonas ginsenosidivorax sp. nov., with the ability to transform ginsenosides.</title>
        <authorList>
            <person name="Jin X.F."/>
            <person name="Kim J.K."/>
            <person name="Liu Q.M."/>
            <person name="Kang M.S."/>
            <person name="He D."/>
            <person name="Jin F.X."/>
            <person name="Kim S.C."/>
            <person name="Im W.T."/>
        </authorList>
    </citation>
    <scope>NUCLEOTIDE SEQUENCE [LARGE SCALE GENOMIC DNA]</scope>
    <source>
        <strain evidence="1 2">KHI67</strain>
    </source>
</reference>
<protein>
    <submittedName>
        <fullName evidence="1">Uncharacterized protein</fullName>
    </submittedName>
</protein>
<dbReference type="RefSeq" id="WP_147079085.1">
    <property type="nucleotide sequence ID" value="NZ_VOQR01000001.1"/>
</dbReference>